<name>A0ABS7BHX1_9SPHN</name>
<organism evidence="2 3">
    <name type="scientific">Sphingomonas citri</name>
    <dbReference type="NCBI Taxonomy" id="2862499"/>
    <lineage>
        <taxon>Bacteria</taxon>
        <taxon>Pseudomonadati</taxon>
        <taxon>Pseudomonadota</taxon>
        <taxon>Alphaproteobacteria</taxon>
        <taxon>Sphingomonadales</taxon>
        <taxon>Sphingomonadaceae</taxon>
        <taxon>Sphingomonas</taxon>
    </lineage>
</organism>
<dbReference type="InterPro" id="IPR036061">
    <property type="entry name" value="CheW-like_dom_sf"/>
</dbReference>
<evidence type="ECO:0000259" key="1">
    <source>
        <dbReference type="PROSITE" id="PS50851"/>
    </source>
</evidence>
<dbReference type="SMART" id="SM00260">
    <property type="entry name" value="CheW"/>
    <property type="match status" value="1"/>
</dbReference>
<dbReference type="InterPro" id="IPR002545">
    <property type="entry name" value="CheW-lke_dom"/>
</dbReference>
<sequence>MIGSLQLVARIGGCGVLFDAERVDSVVEVGAVVPAPGAAAAVIGLAAMRSRVATVLDVRTLLGVARCPEEKRREGGRAVATIVDGHLYAIAVDSLEDVSTFQLGAAPAGLDTAGEWDFVTGIGEGQQETLLALDVDRLVARASALT</sequence>
<dbReference type="EMBL" id="JAHXZN010000001">
    <property type="protein sequence ID" value="MBW6529203.1"/>
    <property type="molecule type" value="Genomic_DNA"/>
</dbReference>
<comment type="caution">
    <text evidence="2">The sequence shown here is derived from an EMBL/GenBank/DDBJ whole genome shotgun (WGS) entry which is preliminary data.</text>
</comment>
<dbReference type="Gene3D" id="2.30.30.40">
    <property type="entry name" value="SH3 Domains"/>
    <property type="match status" value="1"/>
</dbReference>
<accession>A0ABS7BHX1</accession>
<dbReference type="Pfam" id="PF01584">
    <property type="entry name" value="CheW"/>
    <property type="match status" value="1"/>
</dbReference>
<reference evidence="2 3" key="1">
    <citation type="submission" date="2021-07" db="EMBL/GenBank/DDBJ databases">
        <title>Sphingomonas sp.</title>
        <authorList>
            <person name="Feng G."/>
            <person name="Li J."/>
            <person name="Pan M."/>
        </authorList>
    </citation>
    <scope>NUCLEOTIDE SEQUENCE [LARGE SCALE GENOMIC DNA]</scope>
    <source>
        <strain evidence="2 3">RRHST34</strain>
    </source>
</reference>
<gene>
    <name evidence="2" type="ORF">KZ820_00490</name>
</gene>
<feature type="domain" description="CheW-like" evidence="1">
    <location>
        <begin position="3"/>
        <end position="144"/>
    </location>
</feature>
<dbReference type="RefSeq" id="WP_219746790.1">
    <property type="nucleotide sequence ID" value="NZ_JAHXZN010000001.1"/>
</dbReference>
<evidence type="ECO:0000313" key="3">
    <source>
        <dbReference type="Proteomes" id="UP000759103"/>
    </source>
</evidence>
<dbReference type="Gene3D" id="2.40.50.180">
    <property type="entry name" value="CheA-289, Domain 4"/>
    <property type="match status" value="1"/>
</dbReference>
<dbReference type="SUPFAM" id="SSF50341">
    <property type="entry name" value="CheW-like"/>
    <property type="match status" value="1"/>
</dbReference>
<keyword evidence="3" id="KW-1185">Reference proteome</keyword>
<dbReference type="PROSITE" id="PS50851">
    <property type="entry name" value="CHEW"/>
    <property type="match status" value="1"/>
</dbReference>
<proteinExistence type="predicted"/>
<evidence type="ECO:0000313" key="2">
    <source>
        <dbReference type="EMBL" id="MBW6529203.1"/>
    </source>
</evidence>
<dbReference type="Proteomes" id="UP000759103">
    <property type="component" value="Unassembled WGS sequence"/>
</dbReference>
<protein>
    <submittedName>
        <fullName evidence="2">Chemotaxis protein CheW</fullName>
    </submittedName>
</protein>